<evidence type="ECO:0000256" key="7">
    <source>
        <dbReference type="ARBA" id="ARBA00048488"/>
    </source>
</evidence>
<dbReference type="Proteomes" id="UP000598820">
    <property type="component" value="Unassembled WGS sequence"/>
</dbReference>
<feature type="domain" description="MsrB" evidence="8">
    <location>
        <begin position="49"/>
        <end position="171"/>
    </location>
</feature>
<dbReference type="GO" id="GO:0006979">
    <property type="term" value="P:response to oxidative stress"/>
    <property type="evidence" value="ECO:0007669"/>
    <property type="project" value="InterPro"/>
</dbReference>
<dbReference type="InterPro" id="IPR028427">
    <property type="entry name" value="Met_Sox_Rdtase_MsrB"/>
</dbReference>
<dbReference type="GO" id="GO:0033743">
    <property type="term" value="F:peptide-methionine (R)-S-oxide reductase activity"/>
    <property type="evidence" value="ECO:0007669"/>
    <property type="project" value="UniProtKB-EC"/>
</dbReference>
<dbReference type="NCBIfam" id="TIGR00357">
    <property type="entry name" value="peptide-methionine (R)-S-oxide reductase MsrB"/>
    <property type="match status" value="1"/>
</dbReference>
<organism evidence="9 10">
    <name type="scientific">Spirosoma profusum</name>
    <dbReference type="NCBI Taxonomy" id="2771354"/>
    <lineage>
        <taxon>Bacteria</taxon>
        <taxon>Pseudomonadati</taxon>
        <taxon>Bacteroidota</taxon>
        <taxon>Cytophagia</taxon>
        <taxon>Cytophagales</taxon>
        <taxon>Cytophagaceae</taxon>
        <taxon>Spirosoma</taxon>
    </lineage>
</organism>
<comment type="similarity">
    <text evidence="2">Belongs to the MsrB Met sulfoxide reductase family.</text>
</comment>
<keyword evidence="5" id="KW-0862">Zinc</keyword>
<dbReference type="EC" id="1.8.4.12" evidence="3"/>
<dbReference type="GO" id="GO:0046872">
    <property type="term" value="F:metal ion binding"/>
    <property type="evidence" value="ECO:0007669"/>
    <property type="project" value="UniProtKB-KW"/>
</dbReference>
<dbReference type="Gene3D" id="2.170.150.20">
    <property type="entry name" value="Peptide methionine sulfoxide reductase"/>
    <property type="match status" value="1"/>
</dbReference>
<evidence type="ECO:0000256" key="3">
    <source>
        <dbReference type="ARBA" id="ARBA00012499"/>
    </source>
</evidence>
<comment type="caution">
    <text evidence="9">The sequence shown here is derived from an EMBL/GenBank/DDBJ whole genome shotgun (WGS) entry which is preliminary data.</text>
</comment>
<sequence length="171" mass="19031">MKYASLIVLIVCLLPGFSFLNAWSGQPFNQVIAKALIDDKPPRRVVKSNAEWKKILTPDQYAVLREHGTERAGTSPLNDIHEHGTFYCAACHNPLFSYDTKFNSGTGWPSFFAPIAKNAVKEESDKSYGMIRTEVLCSVCDGHLGHVFNDGPKPTGLRYCMNGVAMTFEKK</sequence>
<protein>
    <recommendedName>
        <fullName evidence="3">peptide-methionine (R)-S-oxide reductase</fullName>
        <ecNumber evidence="3">1.8.4.12</ecNumber>
    </recommendedName>
</protein>
<name>A0A927ANH1_9BACT</name>
<evidence type="ECO:0000256" key="5">
    <source>
        <dbReference type="ARBA" id="ARBA00022833"/>
    </source>
</evidence>
<evidence type="ECO:0000256" key="2">
    <source>
        <dbReference type="ARBA" id="ARBA00007174"/>
    </source>
</evidence>
<dbReference type="AlphaFoldDB" id="A0A927ANH1"/>
<keyword evidence="6 9" id="KW-0560">Oxidoreductase</keyword>
<dbReference type="RefSeq" id="WP_190887684.1">
    <property type="nucleotide sequence ID" value="NZ_JACWZY010000010.1"/>
</dbReference>
<comment type="cofactor">
    <cofactor evidence="1">
        <name>Zn(2+)</name>
        <dbReference type="ChEBI" id="CHEBI:29105"/>
    </cofactor>
</comment>
<dbReference type="InterPro" id="IPR011057">
    <property type="entry name" value="Mss4-like_sf"/>
</dbReference>
<dbReference type="FunFam" id="2.170.150.20:FF:000001">
    <property type="entry name" value="Peptide methionine sulfoxide reductase MsrB"/>
    <property type="match status" value="1"/>
</dbReference>
<evidence type="ECO:0000256" key="6">
    <source>
        <dbReference type="ARBA" id="ARBA00023002"/>
    </source>
</evidence>
<dbReference type="PANTHER" id="PTHR10173">
    <property type="entry name" value="METHIONINE SULFOXIDE REDUCTASE"/>
    <property type="match status" value="1"/>
</dbReference>
<reference evidence="9" key="1">
    <citation type="submission" date="2020-09" db="EMBL/GenBank/DDBJ databases">
        <authorList>
            <person name="Kim M.K."/>
        </authorList>
    </citation>
    <scope>NUCLEOTIDE SEQUENCE</scope>
    <source>
        <strain evidence="9">BT702</strain>
    </source>
</reference>
<dbReference type="InterPro" id="IPR002579">
    <property type="entry name" value="Met_Sox_Rdtase_MsrB_dom"/>
</dbReference>
<evidence type="ECO:0000259" key="8">
    <source>
        <dbReference type="PROSITE" id="PS51790"/>
    </source>
</evidence>
<dbReference type="Pfam" id="PF01641">
    <property type="entry name" value="SelR"/>
    <property type="match status" value="1"/>
</dbReference>
<dbReference type="SUPFAM" id="SSF51316">
    <property type="entry name" value="Mss4-like"/>
    <property type="match status" value="1"/>
</dbReference>
<dbReference type="EMBL" id="JACWZY010000010">
    <property type="protein sequence ID" value="MBD2701834.1"/>
    <property type="molecule type" value="Genomic_DNA"/>
</dbReference>
<dbReference type="GO" id="GO:0030091">
    <property type="term" value="P:protein repair"/>
    <property type="evidence" value="ECO:0007669"/>
    <property type="project" value="InterPro"/>
</dbReference>
<gene>
    <name evidence="9" type="primary">msrB</name>
    <name evidence="9" type="ORF">IC229_14375</name>
</gene>
<evidence type="ECO:0000313" key="9">
    <source>
        <dbReference type="EMBL" id="MBD2701834.1"/>
    </source>
</evidence>
<dbReference type="PANTHER" id="PTHR10173:SF57">
    <property type="entry name" value="PEPTIDE-METHIONINE (R)-S-OXIDE REDUCTASE"/>
    <property type="match status" value="1"/>
</dbReference>
<comment type="catalytic activity">
    <reaction evidence="7">
        <text>L-methionyl-[protein] + [thioredoxin]-disulfide + H2O = L-methionyl-(R)-S-oxide-[protein] + [thioredoxin]-dithiol</text>
        <dbReference type="Rhea" id="RHEA:24164"/>
        <dbReference type="Rhea" id="RHEA-COMP:10698"/>
        <dbReference type="Rhea" id="RHEA-COMP:10700"/>
        <dbReference type="Rhea" id="RHEA-COMP:12313"/>
        <dbReference type="Rhea" id="RHEA-COMP:12314"/>
        <dbReference type="ChEBI" id="CHEBI:15377"/>
        <dbReference type="ChEBI" id="CHEBI:16044"/>
        <dbReference type="ChEBI" id="CHEBI:29950"/>
        <dbReference type="ChEBI" id="CHEBI:45764"/>
        <dbReference type="ChEBI" id="CHEBI:50058"/>
        <dbReference type="EC" id="1.8.4.12"/>
    </reaction>
</comment>
<accession>A0A927ANH1</accession>
<dbReference type="GO" id="GO:0005737">
    <property type="term" value="C:cytoplasm"/>
    <property type="evidence" value="ECO:0007669"/>
    <property type="project" value="TreeGrafter"/>
</dbReference>
<keyword evidence="4" id="KW-0479">Metal-binding</keyword>
<dbReference type="PROSITE" id="PS51790">
    <property type="entry name" value="MSRB"/>
    <property type="match status" value="1"/>
</dbReference>
<evidence type="ECO:0000256" key="1">
    <source>
        <dbReference type="ARBA" id="ARBA00001947"/>
    </source>
</evidence>
<evidence type="ECO:0000256" key="4">
    <source>
        <dbReference type="ARBA" id="ARBA00022723"/>
    </source>
</evidence>
<proteinExistence type="inferred from homology"/>
<evidence type="ECO:0000313" key="10">
    <source>
        <dbReference type="Proteomes" id="UP000598820"/>
    </source>
</evidence>
<keyword evidence="10" id="KW-1185">Reference proteome</keyword>